<accession>A0A8I0LG07</accession>
<dbReference type="AlphaFoldDB" id="A0A8I0LG07"/>
<sequence length="146" mass="16205">MRFRSTAEKRTTELRLLTATVYLRALNQQWIREDLISEDCLGPQTPMVPATSAALLADVRTDALEHFENGASTVMVPFINPSPFTLSVLTLSGSDLNELDGSQTISSLFEMLSPKKTWALQDLYSGDQESVERLSRSVSRLSLPVD</sequence>
<name>A0A8I0LG07_9CORY</name>
<reference evidence="1 2" key="1">
    <citation type="submission" date="2020-08" db="EMBL/GenBank/DDBJ databases">
        <title>A Genomic Blueprint of the Chicken Gut Microbiome.</title>
        <authorList>
            <person name="Gilroy R."/>
            <person name="Ravi A."/>
            <person name="Getino M."/>
            <person name="Pursley I."/>
            <person name="Horton D.L."/>
            <person name="Alikhan N.-F."/>
            <person name="Baker D."/>
            <person name="Gharbi K."/>
            <person name="Hall N."/>
            <person name="Watson M."/>
            <person name="Adriaenssens E.M."/>
            <person name="Foster-Nyarko E."/>
            <person name="Jarju S."/>
            <person name="Secka A."/>
            <person name="Antonio M."/>
            <person name="Oren A."/>
            <person name="Chaudhuri R."/>
            <person name="La Ragione R.M."/>
            <person name="Hildebrand F."/>
            <person name="Pallen M.J."/>
        </authorList>
    </citation>
    <scope>NUCLEOTIDE SEQUENCE [LARGE SCALE GENOMIC DNA]</scope>
    <source>
        <strain evidence="1 2">Sa1YVA5</strain>
    </source>
</reference>
<evidence type="ECO:0000313" key="2">
    <source>
        <dbReference type="Proteomes" id="UP000650224"/>
    </source>
</evidence>
<gene>
    <name evidence="1" type="ORF">H9627_09630</name>
</gene>
<protein>
    <submittedName>
        <fullName evidence="1">Uncharacterized protein</fullName>
    </submittedName>
</protein>
<dbReference type="Proteomes" id="UP000650224">
    <property type="component" value="Unassembled WGS sequence"/>
</dbReference>
<organism evidence="1 2">
    <name type="scientific">Corynebacterium gallinarum</name>
    <dbReference type="NCBI Taxonomy" id="2762214"/>
    <lineage>
        <taxon>Bacteria</taxon>
        <taxon>Bacillati</taxon>
        <taxon>Actinomycetota</taxon>
        <taxon>Actinomycetes</taxon>
        <taxon>Mycobacteriales</taxon>
        <taxon>Corynebacteriaceae</taxon>
        <taxon>Corynebacterium</taxon>
    </lineage>
</organism>
<keyword evidence="2" id="KW-1185">Reference proteome</keyword>
<dbReference type="RefSeq" id="WP_191733822.1">
    <property type="nucleotide sequence ID" value="NZ_JACSPR010000006.1"/>
</dbReference>
<dbReference type="EMBL" id="JACSPR010000006">
    <property type="protein sequence ID" value="MBD8030574.1"/>
    <property type="molecule type" value="Genomic_DNA"/>
</dbReference>
<comment type="caution">
    <text evidence="1">The sequence shown here is derived from an EMBL/GenBank/DDBJ whole genome shotgun (WGS) entry which is preliminary data.</text>
</comment>
<proteinExistence type="predicted"/>
<evidence type="ECO:0000313" key="1">
    <source>
        <dbReference type="EMBL" id="MBD8030574.1"/>
    </source>
</evidence>